<dbReference type="Proteomes" id="UP000317494">
    <property type="component" value="Unassembled WGS sequence"/>
</dbReference>
<proteinExistence type="predicted"/>
<keyword evidence="2" id="KW-1185">Reference proteome</keyword>
<sequence>MYEDTVMTTLQNFSKKMVRLKRDSSSDSSSDDEQSPFIGDEECIWYEEFSFGCHSGAMTMKMGRPVRAIPMVLFSPKRFIQLGTTIQLTSYST</sequence>
<reference evidence="1 2" key="1">
    <citation type="journal article" date="2019" name="Sci. Rep.">
        <title>Comparative genomics of chytrid fungi reveal insights into the obligate biotrophic and pathogenic lifestyle of Synchytrium endobioticum.</title>
        <authorList>
            <person name="van de Vossenberg B.T.L.H."/>
            <person name="Warris S."/>
            <person name="Nguyen H.D.T."/>
            <person name="van Gent-Pelzer M.P.E."/>
            <person name="Joly D.L."/>
            <person name="van de Geest H.C."/>
            <person name="Bonants P.J.M."/>
            <person name="Smith D.S."/>
            <person name="Levesque C.A."/>
            <person name="van der Lee T.A.J."/>
        </authorList>
    </citation>
    <scope>NUCLEOTIDE SEQUENCE [LARGE SCALE GENOMIC DNA]</scope>
    <source>
        <strain evidence="1 2">MB42</strain>
    </source>
</reference>
<accession>A0A507CK90</accession>
<dbReference type="EMBL" id="QEAN01000325">
    <property type="protein sequence ID" value="TPX40151.1"/>
    <property type="molecule type" value="Genomic_DNA"/>
</dbReference>
<evidence type="ECO:0000313" key="2">
    <source>
        <dbReference type="Proteomes" id="UP000317494"/>
    </source>
</evidence>
<name>A0A507CK90_9FUNG</name>
<dbReference type="VEuPathDB" id="FungiDB:SeMB42_g06126"/>
<dbReference type="AlphaFoldDB" id="A0A507CK90"/>
<comment type="caution">
    <text evidence="1">The sequence shown here is derived from an EMBL/GenBank/DDBJ whole genome shotgun (WGS) entry which is preliminary data.</text>
</comment>
<gene>
    <name evidence="1" type="ORF">SeMB42_g06126</name>
</gene>
<protein>
    <submittedName>
        <fullName evidence="1">Uncharacterized protein</fullName>
    </submittedName>
</protein>
<organism evidence="1 2">
    <name type="scientific">Synchytrium endobioticum</name>
    <dbReference type="NCBI Taxonomy" id="286115"/>
    <lineage>
        <taxon>Eukaryota</taxon>
        <taxon>Fungi</taxon>
        <taxon>Fungi incertae sedis</taxon>
        <taxon>Chytridiomycota</taxon>
        <taxon>Chytridiomycota incertae sedis</taxon>
        <taxon>Chytridiomycetes</taxon>
        <taxon>Synchytriales</taxon>
        <taxon>Synchytriaceae</taxon>
        <taxon>Synchytrium</taxon>
    </lineage>
</organism>
<evidence type="ECO:0000313" key="1">
    <source>
        <dbReference type="EMBL" id="TPX40151.1"/>
    </source>
</evidence>